<organism evidence="1 2">
    <name type="scientific">Corynespora cassiicola Philippines</name>
    <dbReference type="NCBI Taxonomy" id="1448308"/>
    <lineage>
        <taxon>Eukaryota</taxon>
        <taxon>Fungi</taxon>
        <taxon>Dikarya</taxon>
        <taxon>Ascomycota</taxon>
        <taxon>Pezizomycotina</taxon>
        <taxon>Dothideomycetes</taxon>
        <taxon>Pleosporomycetidae</taxon>
        <taxon>Pleosporales</taxon>
        <taxon>Corynesporascaceae</taxon>
        <taxon>Corynespora</taxon>
    </lineage>
</organism>
<evidence type="ECO:0000313" key="1">
    <source>
        <dbReference type="EMBL" id="PSN59624.1"/>
    </source>
</evidence>
<proteinExistence type="predicted"/>
<evidence type="ECO:0000313" key="2">
    <source>
        <dbReference type="Proteomes" id="UP000240883"/>
    </source>
</evidence>
<dbReference type="EMBL" id="KZ678154">
    <property type="protein sequence ID" value="PSN59624.1"/>
    <property type="molecule type" value="Genomic_DNA"/>
</dbReference>
<dbReference type="AlphaFoldDB" id="A0A2T2N2J8"/>
<accession>A0A2T2N2J8</accession>
<dbReference type="Proteomes" id="UP000240883">
    <property type="component" value="Unassembled WGS sequence"/>
</dbReference>
<reference evidence="1 2" key="1">
    <citation type="journal article" date="2018" name="Front. Microbiol.">
        <title>Genome-Wide Analysis of Corynespora cassiicola Leaf Fall Disease Putative Effectors.</title>
        <authorList>
            <person name="Lopez D."/>
            <person name="Ribeiro S."/>
            <person name="Label P."/>
            <person name="Fumanal B."/>
            <person name="Venisse J.S."/>
            <person name="Kohler A."/>
            <person name="de Oliveira R.R."/>
            <person name="Labutti K."/>
            <person name="Lipzen A."/>
            <person name="Lail K."/>
            <person name="Bauer D."/>
            <person name="Ohm R.A."/>
            <person name="Barry K.W."/>
            <person name="Spatafora J."/>
            <person name="Grigoriev I.V."/>
            <person name="Martin F.M."/>
            <person name="Pujade-Renaud V."/>
        </authorList>
    </citation>
    <scope>NUCLEOTIDE SEQUENCE [LARGE SCALE GENOMIC DNA]</scope>
    <source>
        <strain evidence="1 2">Philippines</strain>
    </source>
</reference>
<keyword evidence="2" id="KW-1185">Reference proteome</keyword>
<name>A0A2T2N2J8_CORCC</name>
<protein>
    <submittedName>
        <fullName evidence="1">Uncharacterized protein</fullName>
    </submittedName>
</protein>
<sequence>MMGATAQIFANGRARCAHVSALIPARTWSMTCDLLGPRKTPGWRTRPPDEWLPIRRVVFRTLPESKTSADTDTCSYQVFGLTDSPMRSLLHDDIKHPVSLRRKLRCGMYSAYLLVCCLDAREEKKLFDHLSHRTQIQSLSSSRIDVSGRISNLSRDQSTQMRYQTCRPFLRLT</sequence>
<gene>
    <name evidence="1" type="ORF">BS50DRAFT_227450</name>
</gene>